<evidence type="ECO:0000313" key="2">
    <source>
        <dbReference type="EMBL" id="MDI1434193.1"/>
    </source>
</evidence>
<keyword evidence="3" id="KW-1185">Reference proteome</keyword>
<gene>
    <name evidence="2" type="ORF">QHF89_32145</name>
</gene>
<comment type="caution">
    <text evidence="2">The sequence shown here is derived from an EMBL/GenBank/DDBJ whole genome shotgun (WGS) entry which is preliminary data.</text>
</comment>
<dbReference type="EMBL" id="JARZHI010000039">
    <property type="protein sequence ID" value="MDI1434193.1"/>
    <property type="molecule type" value="Genomic_DNA"/>
</dbReference>
<dbReference type="RefSeq" id="WP_284721185.1">
    <property type="nucleotide sequence ID" value="NZ_JARZHI010000039.1"/>
</dbReference>
<evidence type="ECO:0008006" key="4">
    <source>
        <dbReference type="Google" id="ProtNLM"/>
    </source>
</evidence>
<proteinExistence type="predicted"/>
<name>A0ABT6P0V7_9BACT</name>
<sequence>MKNEIAFDDTKERERMSLHAGRDMATHAGNDRFETVTTSANSRVGVEERTTWFAWDPSWPLHDCFPRRRVVGFVRYSTGARPSRLGRQRRHMRVRTIGLMLILCSVFVSACIDDDCKNPKRIEGFHKRSNSFRVGVAVQCNGVLICPRQLQGDVPLPLGRDDPTIIDQEGDAWNRARCTEIIRANHLDPACKLQVSPSIICLDVDGGLSGPGESPTGGTIVTVGGAASGDFKFAPHDGAGGIREEPGGYGGDLP</sequence>
<organism evidence="2 3">
    <name type="scientific">Polyangium sorediatum</name>
    <dbReference type="NCBI Taxonomy" id="889274"/>
    <lineage>
        <taxon>Bacteria</taxon>
        <taxon>Pseudomonadati</taxon>
        <taxon>Myxococcota</taxon>
        <taxon>Polyangia</taxon>
        <taxon>Polyangiales</taxon>
        <taxon>Polyangiaceae</taxon>
        <taxon>Polyangium</taxon>
    </lineage>
</organism>
<accession>A0ABT6P0V7</accession>
<evidence type="ECO:0000313" key="3">
    <source>
        <dbReference type="Proteomes" id="UP001160301"/>
    </source>
</evidence>
<protein>
    <recommendedName>
        <fullName evidence="4">Lipoprotein</fullName>
    </recommendedName>
</protein>
<reference evidence="2 3" key="1">
    <citation type="submission" date="2023-04" db="EMBL/GenBank/DDBJ databases">
        <title>The genome sequence of Polyangium sorediatum DSM14670.</title>
        <authorList>
            <person name="Zhang X."/>
        </authorList>
    </citation>
    <scope>NUCLEOTIDE SEQUENCE [LARGE SCALE GENOMIC DNA]</scope>
    <source>
        <strain evidence="2 3">DSM 14670</strain>
    </source>
</reference>
<feature type="region of interest" description="Disordered" evidence="1">
    <location>
        <begin position="234"/>
        <end position="254"/>
    </location>
</feature>
<dbReference type="Proteomes" id="UP001160301">
    <property type="component" value="Unassembled WGS sequence"/>
</dbReference>
<evidence type="ECO:0000256" key="1">
    <source>
        <dbReference type="SAM" id="MobiDB-lite"/>
    </source>
</evidence>